<dbReference type="PANTHER" id="PTHR30231:SF41">
    <property type="entry name" value="DNA POLYMERASE III SUBUNIT EPSILON"/>
    <property type="match status" value="1"/>
</dbReference>
<feature type="binding site" evidence="16">
    <location>
        <position position="7"/>
    </location>
    <ligand>
        <name>substrate</name>
    </ligand>
</feature>
<keyword evidence="7 18" id="KW-0540">Nuclease</keyword>
<dbReference type="SMART" id="SM00479">
    <property type="entry name" value="EXOIII"/>
    <property type="match status" value="1"/>
</dbReference>
<dbReference type="FunFam" id="3.30.420.10:FF:000012">
    <property type="entry name" value="DNA polymerase III subunit epsilon"/>
    <property type="match status" value="1"/>
</dbReference>
<comment type="function">
    <text evidence="18">DNA polymerase III is a complex, multichain enzyme responsible for most of the replicative synthesis in bacteria. The epsilon subunit contain the editing function and is a proofreading 3'-5' exonuclease.</text>
</comment>
<evidence type="ECO:0000256" key="3">
    <source>
        <dbReference type="ARBA" id="ARBA00020352"/>
    </source>
</evidence>
<evidence type="ECO:0000256" key="1">
    <source>
        <dbReference type="ARBA" id="ARBA00001936"/>
    </source>
</evidence>
<gene>
    <name evidence="18" type="primary">dnaQ</name>
    <name evidence="20" type="ordered locus">Galf_1343</name>
</gene>
<evidence type="ECO:0000256" key="6">
    <source>
        <dbReference type="ARBA" id="ARBA00022705"/>
    </source>
</evidence>
<dbReference type="GO" id="GO:0003677">
    <property type="term" value="F:DNA binding"/>
    <property type="evidence" value="ECO:0007669"/>
    <property type="project" value="InterPro"/>
</dbReference>
<comment type="cofactor">
    <cofactor evidence="1 18">
        <name>Mn(2+)</name>
        <dbReference type="ChEBI" id="CHEBI:29035"/>
    </cofactor>
</comment>
<evidence type="ECO:0000256" key="10">
    <source>
        <dbReference type="ARBA" id="ARBA00022839"/>
    </source>
</evidence>
<dbReference type="Proteomes" id="UP000001235">
    <property type="component" value="Chromosome"/>
</dbReference>
<evidence type="ECO:0000256" key="16">
    <source>
        <dbReference type="PIRSR" id="PIRSR606309-2"/>
    </source>
</evidence>
<keyword evidence="21" id="KW-1185">Reference proteome</keyword>
<accession>D9SFS2</accession>
<feature type="binding site" evidence="17">
    <location>
        <position position="9"/>
    </location>
    <ligand>
        <name>a divalent metal cation</name>
        <dbReference type="ChEBI" id="CHEBI:60240"/>
        <label>1</label>
        <note>catalytic</note>
    </ligand>
</feature>
<dbReference type="NCBIfam" id="NF004316">
    <property type="entry name" value="PRK05711.1"/>
    <property type="match status" value="1"/>
</dbReference>
<dbReference type="NCBIfam" id="TIGR01406">
    <property type="entry name" value="dnaQ_proteo"/>
    <property type="match status" value="1"/>
</dbReference>
<dbReference type="RefSeq" id="WP_013293308.1">
    <property type="nucleotide sequence ID" value="NC_014394.1"/>
</dbReference>
<evidence type="ECO:0000256" key="12">
    <source>
        <dbReference type="ARBA" id="ARBA00022932"/>
    </source>
</evidence>
<comment type="cofactor">
    <cofactor evidence="17">
        <name>Mg(2+)</name>
        <dbReference type="ChEBI" id="CHEBI:18420"/>
    </cofactor>
    <cofactor evidence="17">
        <name>Mn(2+)</name>
        <dbReference type="ChEBI" id="CHEBI:29035"/>
    </cofactor>
    <text evidence="17">Binds 2 divalent metal cations. Magnesium or manganese.</text>
</comment>
<dbReference type="AlphaFoldDB" id="D9SFS2"/>
<evidence type="ECO:0000313" key="20">
    <source>
        <dbReference type="EMBL" id="ADL55369.1"/>
    </source>
</evidence>
<sequence length="233" mass="25942" precursor="true">MRKIVLDTETTGLDPKKGHRIIEIAAIALEGRKVSKRHFHHYLDPEREVDEDAARVHGFTWDMLKGRAKFADIATSFLEFVDGAELMAHNAPFDMSFINNELRLLGLPPLENPVVDTLKMAREMHPGKKNGLDALCSRYEIDNTHRTLHGALLDTELLAEVYFAMTRGQESLLGEDEPPAAREIAVLSTDASRPTVRVLLPSPDELAVHAQQLLDIDKASKGACLWTKLESAA</sequence>
<feature type="binding site" evidence="16">
    <location>
        <position position="154"/>
    </location>
    <ligand>
        <name>substrate</name>
    </ligand>
</feature>
<keyword evidence="9 18" id="KW-0378">Hydrolase</keyword>
<dbReference type="SUPFAM" id="SSF53098">
    <property type="entry name" value="Ribonuclease H-like"/>
    <property type="match status" value="1"/>
</dbReference>
<keyword evidence="10 18" id="KW-0269">Exonuclease</keyword>
<name>D9SFS2_GALCS</name>
<dbReference type="NCBIfam" id="TIGR00573">
    <property type="entry name" value="dnaq"/>
    <property type="match status" value="1"/>
</dbReference>
<reference evidence="20 21" key="1">
    <citation type="submission" date="2010-08" db="EMBL/GenBank/DDBJ databases">
        <title>Complete sequence of Gallionella capsiferriformans ES-2.</title>
        <authorList>
            <consortium name="US DOE Joint Genome Institute"/>
            <person name="Lucas S."/>
            <person name="Copeland A."/>
            <person name="Lapidus A."/>
            <person name="Cheng J.-F."/>
            <person name="Bruce D."/>
            <person name="Goodwin L."/>
            <person name="Pitluck S."/>
            <person name="Chertkov O."/>
            <person name="Davenport K.W."/>
            <person name="Detter J.C."/>
            <person name="Han C."/>
            <person name="Tapia R."/>
            <person name="Land M."/>
            <person name="Hauser L."/>
            <person name="Chang Y.-J."/>
            <person name="Jeffries C."/>
            <person name="Kyrpides N."/>
            <person name="Ivanova N."/>
            <person name="Mikhailova N."/>
            <person name="Shelobolina E.S."/>
            <person name="Picardal F."/>
            <person name="Roden E."/>
            <person name="Emerson D."/>
            <person name="Woyke T."/>
        </authorList>
    </citation>
    <scope>NUCLEOTIDE SEQUENCE [LARGE SCALE GENOMIC DNA]</scope>
    <source>
        <strain evidence="20 21">ES-2</strain>
    </source>
</reference>
<evidence type="ECO:0000256" key="7">
    <source>
        <dbReference type="ARBA" id="ARBA00022722"/>
    </source>
</evidence>
<dbReference type="CDD" id="cd06131">
    <property type="entry name" value="DNA_pol_III_epsilon_Ecoli_like"/>
    <property type="match status" value="1"/>
</dbReference>
<feature type="active site" description="Proton acceptor" evidence="15">
    <location>
        <position position="149"/>
    </location>
</feature>
<keyword evidence="8 17" id="KW-0479">Metal-binding</keyword>
<dbReference type="KEGG" id="gca:Galf_1343"/>
<feature type="binding site" evidence="17">
    <location>
        <position position="154"/>
    </location>
    <ligand>
        <name>a divalent metal cation</name>
        <dbReference type="ChEBI" id="CHEBI:60240"/>
        <label>1</label>
        <note>catalytic</note>
    </ligand>
</feature>
<dbReference type="PANTHER" id="PTHR30231">
    <property type="entry name" value="DNA POLYMERASE III SUBUNIT EPSILON"/>
    <property type="match status" value="1"/>
</dbReference>
<evidence type="ECO:0000256" key="15">
    <source>
        <dbReference type="PIRSR" id="PIRSR606309-1"/>
    </source>
</evidence>
<comment type="catalytic activity">
    <reaction evidence="14 18">
        <text>DNA(n) + a 2'-deoxyribonucleoside 5'-triphosphate = DNA(n+1) + diphosphate</text>
        <dbReference type="Rhea" id="RHEA:22508"/>
        <dbReference type="Rhea" id="RHEA-COMP:17339"/>
        <dbReference type="Rhea" id="RHEA-COMP:17340"/>
        <dbReference type="ChEBI" id="CHEBI:33019"/>
        <dbReference type="ChEBI" id="CHEBI:61560"/>
        <dbReference type="ChEBI" id="CHEBI:173112"/>
        <dbReference type="EC" id="2.7.7.7"/>
    </reaction>
</comment>
<dbReference type="InterPro" id="IPR013520">
    <property type="entry name" value="Ribonucl_H"/>
</dbReference>
<dbReference type="GO" id="GO:0005829">
    <property type="term" value="C:cytosol"/>
    <property type="evidence" value="ECO:0007669"/>
    <property type="project" value="TreeGrafter"/>
</dbReference>
<dbReference type="eggNOG" id="COG0847">
    <property type="taxonomic scope" value="Bacteria"/>
</dbReference>
<keyword evidence="12 18" id="KW-0239">DNA-directed DNA polymerase</keyword>
<dbReference type="GO" id="GO:0046872">
    <property type="term" value="F:metal ion binding"/>
    <property type="evidence" value="ECO:0007669"/>
    <property type="project" value="UniProtKB-KW"/>
</dbReference>
<proteinExistence type="predicted"/>
<evidence type="ECO:0000256" key="17">
    <source>
        <dbReference type="PIRSR" id="PIRSR606309-3"/>
    </source>
</evidence>
<dbReference type="GO" id="GO:0003887">
    <property type="term" value="F:DNA-directed DNA polymerase activity"/>
    <property type="evidence" value="ECO:0007669"/>
    <property type="project" value="UniProtKB-KW"/>
</dbReference>
<dbReference type="EC" id="2.7.7.7" evidence="2 18"/>
<feature type="binding site" evidence="17">
    <location>
        <position position="7"/>
    </location>
    <ligand>
        <name>a divalent metal cation</name>
        <dbReference type="ChEBI" id="CHEBI:60240"/>
        <label>1</label>
        <note>catalytic</note>
    </ligand>
</feature>
<dbReference type="Pfam" id="PF00929">
    <property type="entry name" value="RNase_T"/>
    <property type="match status" value="1"/>
</dbReference>
<dbReference type="STRING" id="395494.Galf_1343"/>
<dbReference type="InterPro" id="IPR006054">
    <property type="entry name" value="DnaQ"/>
</dbReference>
<evidence type="ECO:0000256" key="13">
    <source>
        <dbReference type="ARBA" id="ARBA00023211"/>
    </source>
</evidence>
<dbReference type="OrthoDB" id="9804290at2"/>
<dbReference type="GO" id="GO:0045004">
    <property type="term" value="P:DNA replication proofreading"/>
    <property type="evidence" value="ECO:0007669"/>
    <property type="project" value="TreeGrafter"/>
</dbReference>
<organism evidence="20 21">
    <name type="scientific">Gallionella capsiferriformans (strain ES-2)</name>
    <name type="common">Gallionella ferruginea capsiferriformans (strain ES-2)</name>
    <dbReference type="NCBI Taxonomy" id="395494"/>
    <lineage>
        <taxon>Bacteria</taxon>
        <taxon>Pseudomonadati</taxon>
        <taxon>Pseudomonadota</taxon>
        <taxon>Betaproteobacteria</taxon>
        <taxon>Nitrosomonadales</taxon>
        <taxon>Gallionellaceae</taxon>
        <taxon>Gallionella</taxon>
    </lineage>
</organism>
<keyword evidence="6 18" id="KW-0235">DNA replication</keyword>
<evidence type="ECO:0000259" key="19">
    <source>
        <dbReference type="SMART" id="SM00479"/>
    </source>
</evidence>
<evidence type="ECO:0000256" key="4">
    <source>
        <dbReference type="ARBA" id="ARBA00022679"/>
    </source>
</evidence>
<keyword evidence="13 17" id="KW-0464">Manganese</keyword>
<feature type="binding site" evidence="16">
    <location>
        <position position="9"/>
    </location>
    <ligand>
        <name>substrate</name>
    </ligand>
</feature>
<comment type="subunit">
    <text evidence="18">DNA polymerase III contains a core (composed of alpha, epsilon and theta chains) that associates with a tau subunit. This core dimerizes to form the POLIII' complex. PolIII' associates with the gamma complex (composed of gamma, delta, delta', psi and chi chains) and with the beta chain to form the complete DNA polymerase III complex.</text>
</comment>
<keyword evidence="11 17" id="KW-0460">Magnesium</keyword>
<dbReference type="InterPro" id="IPR012337">
    <property type="entry name" value="RNaseH-like_sf"/>
</dbReference>
<dbReference type="InterPro" id="IPR006309">
    <property type="entry name" value="DnaQ_proteo"/>
</dbReference>
<dbReference type="HOGENOM" id="CLU_047806_2_0_4"/>
<evidence type="ECO:0000256" key="2">
    <source>
        <dbReference type="ARBA" id="ARBA00012417"/>
    </source>
</evidence>
<dbReference type="GO" id="GO:0008408">
    <property type="term" value="F:3'-5' exonuclease activity"/>
    <property type="evidence" value="ECO:0007669"/>
    <property type="project" value="TreeGrafter"/>
</dbReference>
<keyword evidence="5 18" id="KW-0548">Nucleotidyltransferase</keyword>
<evidence type="ECO:0000256" key="14">
    <source>
        <dbReference type="ARBA" id="ARBA00049244"/>
    </source>
</evidence>
<feature type="domain" description="Exonuclease" evidence="19">
    <location>
        <begin position="2"/>
        <end position="171"/>
    </location>
</feature>
<protein>
    <recommendedName>
        <fullName evidence="3 18">DNA polymerase III subunit epsilon</fullName>
        <ecNumber evidence="2 18">2.7.7.7</ecNumber>
    </recommendedName>
</protein>
<evidence type="ECO:0000256" key="5">
    <source>
        <dbReference type="ARBA" id="ARBA00022695"/>
    </source>
</evidence>
<evidence type="ECO:0000256" key="8">
    <source>
        <dbReference type="ARBA" id="ARBA00022723"/>
    </source>
</evidence>
<evidence type="ECO:0000313" key="21">
    <source>
        <dbReference type="Proteomes" id="UP000001235"/>
    </source>
</evidence>
<evidence type="ECO:0000256" key="11">
    <source>
        <dbReference type="ARBA" id="ARBA00022842"/>
    </source>
</evidence>
<dbReference type="EMBL" id="CP002159">
    <property type="protein sequence ID" value="ADL55369.1"/>
    <property type="molecule type" value="Genomic_DNA"/>
</dbReference>
<evidence type="ECO:0000256" key="18">
    <source>
        <dbReference type="RuleBase" id="RU364087"/>
    </source>
</evidence>
<evidence type="ECO:0000256" key="9">
    <source>
        <dbReference type="ARBA" id="ARBA00022801"/>
    </source>
</evidence>
<dbReference type="InterPro" id="IPR036397">
    <property type="entry name" value="RNaseH_sf"/>
</dbReference>
<dbReference type="Gene3D" id="3.30.420.10">
    <property type="entry name" value="Ribonuclease H-like superfamily/Ribonuclease H"/>
    <property type="match status" value="1"/>
</dbReference>
<keyword evidence="4 18" id="KW-0808">Transferase</keyword>
<feature type="binding site" evidence="16">
    <location>
        <position position="57"/>
    </location>
    <ligand>
        <name>substrate</name>
    </ligand>
</feature>